<dbReference type="AlphaFoldDB" id="A0A8H5MBX9"/>
<dbReference type="OrthoDB" id="9971669at2759"/>
<feature type="compositionally biased region" description="Basic and acidic residues" evidence="6">
    <location>
        <begin position="289"/>
        <end position="301"/>
    </location>
</feature>
<keyword evidence="5 7" id="KW-0472">Membrane</keyword>
<evidence type="ECO:0000256" key="7">
    <source>
        <dbReference type="SAM" id="Phobius"/>
    </source>
</evidence>
<protein>
    <recommendedName>
        <fullName evidence="10">MFS general substrate transporter</fullName>
    </recommendedName>
</protein>
<evidence type="ECO:0000313" key="8">
    <source>
        <dbReference type="EMBL" id="KAF5388026.1"/>
    </source>
</evidence>
<keyword evidence="3 7" id="KW-0812">Transmembrane</keyword>
<dbReference type="GO" id="GO:0022857">
    <property type="term" value="F:transmembrane transporter activity"/>
    <property type="evidence" value="ECO:0007669"/>
    <property type="project" value="InterPro"/>
</dbReference>
<reference evidence="8 9" key="1">
    <citation type="journal article" date="2020" name="ISME J.">
        <title>Uncovering the hidden diversity of litter-decomposition mechanisms in mushroom-forming fungi.</title>
        <authorList>
            <person name="Floudas D."/>
            <person name="Bentzer J."/>
            <person name="Ahren D."/>
            <person name="Johansson T."/>
            <person name="Persson P."/>
            <person name="Tunlid A."/>
        </authorList>
    </citation>
    <scope>NUCLEOTIDE SEQUENCE [LARGE SCALE GENOMIC DNA]</scope>
    <source>
        <strain evidence="8 9">CBS 661.87</strain>
    </source>
</reference>
<dbReference type="FunFam" id="1.20.1250.20:FF:000013">
    <property type="entry name" value="MFS general substrate transporter"/>
    <property type="match status" value="1"/>
</dbReference>
<dbReference type="Proteomes" id="UP000565441">
    <property type="component" value="Unassembled WGS sequence"/>
</dbReference>
<evidence type="ECO:0000256" key="1">
    <source>
        <dbReference type="ARBA" id="ARBA00004141"/>
    </source>
</evidence>
<comment type="caution">
    <text evidence="8">The sequence shown here is derived from an EMBL/GenBank/DDBJ whole genome shotgun (WGS) entry which is preliminary data.</text>
</comment>
<dbReference type="PANTHER" id="PTHR43791:SF67">
    <property type="entry name" value="TRANSPORTER, PUTATIVE (AFU_ORTHOLOGUE AFUA_3G04010)-RELATED"/>
    <property type="match status" value="1"/>
</dbReference>
<feature type="transmembrane region" description="Helical" evidence="7">
    <location>
        <begin position="115"/>
        <end position="136"/>
    </location>
</feature>
<name>A0A8H5MBX9_9AGAR</name>
<comment type="subcellular location">
    <subcellularLocation>
        <location evidence="1">Membrane</location>
        <topology evidence="1">Multi-pass membrane protein</topology>
    </subcellularLocation>
</comment>
<feature type="transmembrane region" description="Helical" evidence="7">
    <location>
        <begin position="90"/>
        <end position="109"/>
    </location>
</feature>
<evidence type="ECO:0000256" key="2">
    <source>
        <dbReference type="ARBA" id="ARBA00022448"/>
    </source>
</evidence>
<feature type="transmembrane region" description="Helical" evidence="7">
    <location>
        <begin position="221"/>
        <end position="242"/>
    </location>
</feature>
<dbReference type="GO" id="GO:0016020">
    <property type="term" value="C:membrane"/>
    <property type="evidence" value="ECO:0007669"/>
    <property type="project" value="UniProtKB-SubCell"/>
</dbReference>
<feature type="transmembrane region" description="Helical" evidence="7">
    <location>
        <begin position="509"/>
        <end position="530"/>
    </location>
</feature>
<evidence type="ECO:0000313" key="9">
    <source>
        <dbReference type="Proteomes" id="UP000565441"/>
    </source>
</evidence>
<dbReference type="InterPro" id="IPR036259">
    <property type="entry name" value="MFS_trans_sf"/>
</dbReference>
<gene>
    <name evidence="8" type="ORF">D9615_000398</name>
</gene>
<keyword evidence="9" id="KW-1185">Reference proteome</keyword>
<keyword evidence="4 7" id="KW-1133">Transmembrane helix</keyword>
<feature type="transmembrane region" description="Helical" evidence="7">
    <location>
        <begin position="60"/>
        <end position="78"/>
    </location>
</feature>
<dbReference type="EMBL" id="JAACJP010000001">
    <property type="protein sequence ID" value="KAF5388026.1"/>
    <property type="molecule type" value="Genomic_DNA"/>
</dbReference>
<evidence type="ECO:0000256" key="3">
    <source>
        <dbReference type="ARBA" id="ARBA00022692"/>
    </source>
</evidence>
<feature type="region of interest" description="Disordered" evidence="6">
    <location>
        <begin position="273"/>
        <end position="314"/>
    </location>
</feature>
<feature type="transmembrane region" description="Helical" evidence="7">
    <location>
        <begin position="401"/>
        <end position="419"/>
    </location>
</feature>
<feature type="transmembrane region" description="Helical" evidence="7">
    <location>
        <begin position="425"/>
        <end position="447"/>
    </location>
</feature>
<dbReference type="Pfam" id="PF07690">
    <property type="entry name" value="MFS_1"/>
    <property type="match status" value="2"/>
</dbReference>
<dbReference type="PANTHER" id="PTHR43791">
    <property type="entry name" value="PERMEASE-RELATED"/>
    <property type="match status" value="1"/>
</dbReference>
<dbReference type="Gene3D" id="1.20.1250.20">
    <property type="entry name" value="MFS general substrate transporter like domains"/>
    <property type="match status" value="2"/>
</dbReference>
<evidence type="ECO:0000256" key="6">
    <source>
        <dbReference type="SAM" id="MobiDB-lite"/>
    </source>
</evidence>
<organism evidence="8 9">
    <name type="scientific">Tricholomella constricta</name>
    <dbReference type="NCBI Taxonomy" id="117010"/>
    <lineage>
        <taxon>Eukaryota</taxon>
        <taxon>Fungi</taxon>
        <taxon>Dikarya</taxon>
        <taxon>Basidiomycota</taxon>
        <taxon>Agaricomycotina</taxon>
        <taxon>Agaricomycetes</taxon>
        <taxon>Agaricomycetidae</taxon>
        <taxon>Agaricales</taxon>
        <taxon>Tricholomatineae</taxon>
        <taxon>Lyophyllaceae</taxon>
        <taxon>Tricholomella</taxon>
    </lineage>
</organism>
<evidence type="ECO:0000256" key="4">
    <source>
        <dbReference type="ARBA" id="ARBA00022989"/>
    </source>
</evidence>
<keyword evidence="2" id="KW-0813">Transport</keyword>
<accession>A0A8H5MBX9</accession>
<feature type="transmembrane region" description="Helical" evidence="7">
    <location>
        <begin position="459"/>
        <end position="479"/>
    </location>
</feature>
<dbReference type="InterPro" id="IPR011701">
    <property type="entry name" value="MFS"/>
</dbReference>
<evidence type="ECO:0000256" key="5">
    <source>
        <dbReference type="ARBA" id="ARBA00023136"/>
    </source>
</evidence>
<dbReference type="SUPFAM" id="SSF103473">
    <property type="entry name" value="MFS general substrate transporter"/>
    <property type="match status" value="2"/>
</dbReference>
<sequence length="571" mass="62926">MPSPEEYDRIMTRRILWKLDCYILPPLAVLWLANFIDRSNVGNARIAGLERDAHLQGNQFNAALAVFYVTYLVVEIPSNIVLKKMKANRWIPLLVFLWGVVTTLTSLVNSYGGLIAIRLCLGLCEGGLLPGMILYLSTVYRRHEFQLRVGIFYASGGHNYLVILQDTQTHSPGQHLFLEHLEALNYFIRKSGVYLTISLFSGLLATAITKMEGVGGLAGWRWIYILEGLATIVASIIAALVLPADISSAKFLSAEERSFALKRLRAGDITITSGMSPELQPRSPGSVITEKDKESRLEVKADSPASIASPDEEDAPEPFEIREIIRGLIDIQTWLTGIAYLGLVATSDYANDKYGRPTIVTGLGYSGGAAQLHTVPPYVPAVVLTVIVAILSDRLKWRGPFILICLPLTVIGYIVAITAKTNGTRYIAVFFMAAGVYPSGPCILSILPNNSSGHYKKATTTAFQLAIANTGGFIATFVYTKGQLPASALLVELKASADQAPKYIRGHSIVLAFVILSWLLIAANVSYCMWENKARREGRRQRNLELYQQMWDSGKTRAPIGDRHPQFLFTL</sequence>
<evidence type="ECO:0008006" key="10">
    <source>
        <dbReference type="Google" id="ProtNLM"/>
    </source>
</evidence>
<proteinExistence type="predicted"/>
<feature type="transmembrane region" description="Helical" evidence="7">
    <location>
        <begin position="192"/>
        <end position="209"/>
    </location>
</feature>